<proteinExistence type="inferred from homology"/>
<evidence type="ECO:0000256" key="1">
    <source>
        <dbReference type="ARBA" id="ARBA00010641"/>
    </source>
</evidence>
<evidence type="ECO:0000313" key="8">
    <source>
        <dbReference type="Proteomes" id="UP000231379"/>
    </source>
</evidence>
<dbReference type="InterPro" id="IPR007627">
    <property type="entry name" value="RNA_pol_sigma70_r2"/>
</dbReference>
<name>A0A2H0U868_9BACT</name>
<gene>
    <name evidence="7" type="ORF">COU20_01440</name>
</gene>
<dbReference type="GO" id="GO:0006352">
    <property type="term" value="P:DNA-templated transcription initiation"/>
    <property type="evidence" value="ECO:0007669"/>
    <property type="project" value="InterPro"/>
</dbReference>
<dbReference type="InterPro" id="IPR039425">
    <property type="entry name" value="RNA_pol_sigma-70-like"/>
</dbReference>
<feature type="domain" description="RNA polymerase sigma-70 region 2" evidence="5">
    <location>
        <begin position="22"/>
        <end position="88"/>
    </location>
</feature>
<dbReference type="InterPro" id="IPR013324">
    <property type="entry name" value="RNA_pol_sigma_r3/r4-like"/>
</dbReference>
<dbReference type="NCBIfam" id="TIGR02937">
    <property type="entry name" value="sigma70-ECF"/>
    <property type="match status" value="1"/>
</dbReference>
<evidence type="ECO:0000256" key="2">
    <source>
        <dbReference type="ARBA" id="ARBA00023015"/>
    </source>
</evidence>
<dbReference type="Pfam" id="PF08281">
    <property type="entry name" value="Sigma70_r4_2"/>
    <property type="match status" value="1"/>
</dbReference>
<evidence type="ECO:0008006" key="9">
    <source>
        <dbReference type="Google" id="ProtNLM"/>
    </source>
</evidence>
<dbReference type="InterPro" id="IPR014284">
    <property type="entry name" value="RNA_pol_sigma-70_dom"/>
</dbReference>
<dbReference type="CDD" id="cd06171">
    <property type="entry name" value="Sigma70_r4"/>
    <property type="match status" value="1"/>
</dbReference>
<dbReference type="Pfam" id="PF04542">
    <property type="entry name" value="Sigma70_r2"/>
    <property type="match status" value="1"/>
</dbReference>
<keyword evidence="2" id="KW-0805">Transcription regulation</keyword>
<dbReference type="GO" id="GO:0003677">
    <property type="term" value="F:DNA binding"/>
    <property type="evidence" value="ECO:0007669"/>
    <property type="project" value="InterPro"/>
</dbReference>
<dbReference type="Gene3D" id="1.10.1740.10">
    <property type="match status" value="1"/>
</dbReference>
<protein>
    <recommendedName>
        <fullName evidence="9">RNA polymerase sigma factor</fullName>
    </recommendedName>
</protein>
<dbReference type="InterPro" id="IPR036388">
    <property type="entry name" value="WH-like_DNA-bd_sf"/>
</dbReference>
<dbReference type="InterPro" id="IPR013325">
    <property type="entry name" value="RNA_pol_sigma_r2"/>
</dbReference>
<dbReference type="AlphaFoldDB" id="A0A2H0U868"/>
<comment type="similarity">
    <text evidence="1">Belongs to the sigma-70 factor family. ECF subfamily.</text>
</comment>
<organism evidence="7 8">
    <name type="scientific">Candidatus Kaiserbacteria bacterium CG10_big_fil_rev_8_21_14_0_10_59_10</name>
    <dbReference type="NCBI Taxonomy" id="1974612"/>
    <lineage>
        <taxon>Bacteria</taxon>
        <taxon>Candidatus Kaiseribacteriota</taxon>
    </lineage>
</organism>
<evidence type="ECO:0000313" key="7">
    <source>
        <dbReference type="EMBL" id="PIR82608.1"/>
    </source>
</evidence>
<reference evidence="8" key="1">
    <citation type="submission" date="2017-09" db="EMBL/GenBank/DDBJ databases">
        <title>Depth-based differentiation of microbial function through sediment-hosted aquifers and enrichment of novel symbionts in the deep terrestrial subsurface.</title>
        <authorList>
            <person name="Probst A.J."/>
            <person name="Ladd B."/>
            <person name="Jarett J.K."/>
            <person name="Geller-Mcgrath D.E."/>
            <person name="Sieber C.M.K."/>
            <person name="Emerson J.B."/>
            <person name="Anantharaman K."/>
            <person name="Thomas B.C."/>
            <person name="Malmstrom R."/>
            <person name="Stieglmeier M."/>
            <person name="Klingl A."/>
            <person name="Woyke T."/>
            <person name="Ryan C.M."/>
            <person name="Banfield J.F."/>
        </authorList>
    </citation>
    <scope>NUCLEOTIDE SEQUENCE [LARGE SCALE GENOMIC DNA]</scope>
</reference>
<dbReference type="SUPFAM" id="SSF88659">
    <property type="entry name" value="Sigma3 and sigma4 domains of RNA polymerase sigma factors"/>
    <property type="match status" value="1"/>
</dbReference>
<evidence type="ECO:0000259" key="5">
    <source>
        <dbReference type="Pfam" id="PF04542"/>
    </source>
</evidence>
<evidence type="ECO:0000256" key="4">
    <source>
        <dbReference type="ARBA" id="ARBA00023163"/>
    </source>
</evidence>
<keyword evidence="3" id="KW-0731">Sigma factor</keyword>
<dbReference type="SUPFAM" id="SSF88946">
    <property type="entry name" value="Sigma2 domain of RNA polymerase sigma factors"/>
    <property type="match status" value="1"/>
</dbReference>
<dbReference type="GO" id="GO:0016987">
    <property type="term" value="F:sigma factor activity"/>
    <property type="evidence" value="ECO:0007669"/>
    <property type="project" value="UniProtKB-KW"/>
</dbReference>
<dbReference type="InterPro" id="IPR013249">
    <property type="entry name" value="RNA_pol_sigma70_r4_t2"/>
</dbReference>
<keyword evidence="4" id="KW-0804">Transcription</keyword>
<dbReference type="Proteomes" id="UP000231379">
    <property type="component" value="Unassembled WGS sequence"/>
</dbReference>
<accession>A0A2H0U868</accession>
<feature type="domain" description="RNA polymerase sigma factor 70 region 4 type 2" evidence="6">
    <location>
        <begin position="118"/>
        <end position="169"/>
    </location>
</feature>
<sequence length="197" mass="23325">MHHDDVLLIDTAKATPAKYEALYRKYADKVFNYFWYRTGHDKELSEDLMQETFLRAFRHLRKFKHRGYPYLTYLLSIAHNLLVDHYRKPKSVPVNELPTDAVPYEITEDVYRKSEAKALWRAIQELPARNRDALLMYYQDGKPIKDIARIMNASENAVKLILSRTRKKLASHPYLMDIAAFAPKKRMYTSPRFLQGR</sequence>
<evidence type="ECO:0000259" key="6">
    <source>
        <dbReference type="Pfam" id="PF08281"/>
    </source>
</evidence>
<dbReference type="Gene3D" id="1.10.10.10">
    <property type="entry name" value="Winged helix-like DNA-binding domain superfamily/Winged helix DNA-binding domain"/>
    <property type="match status" value="1"/>
</dbReference>
<dbReference type="EMBL" id="PFBM01000010">
    <property type="protein sequence ID" value="PIR82608.1"/>
    <property type="molecule type" value="Genomic_DNA"/>
</dbReference>
<dbReference type="PANTHER" id="PTHR43133:SF57">
    <property type="entry name" value="RNA POLYMERASE SIGMA-70 FACTOR"/>
    <property type="match status" value="1"/>
</dbReference>
<evidence type="ECO:0000256" key="3">
    <source>
        <dbReference type="ARBA" id="ARBA00023082"/>
    </source>
</evidence>
<dbReference type="PANTHER" id="PTHR43133">
    <property type="entry name" value="RNA POLYMERASE ECF-TYPE SIGMA FACTO"/>
    <property type="match status" value="1"/>
</dbReference>
<comment type="caution">
    <text evidence="7">The sequence shown here is derived from an EMBL/GenBank/DDBJ whole genome shotgun (WGS) entry which is preliminary data.</text>
</comment>